<evidence type="ECO:0008006" key="4">
    <source>
        <dbReference type="Google" id="ProtNLM"/>
    </source>
</evidence>
<reference evidence="3" key="1">
    <citation type="submission" date="2017-11" db="EMBL/GenBank/DDBJ databases">
        <authorList>
            <person name="Zhu W."/>
        </authorList>
    </citation>
    <scope>NUCLEOTIDE SEQUENCE [LARGE SCALE GENOMIC DNA]</scope>
    <source>
        <strain evidence="3">CAU 1051</strain>
    </source>
</reference>
<evidence type="ECO:0000313" key="3">
    <source>
        <dbReference type="Proteomes" id="UP000256520"/>
    </source>
</evidence>
<protein>
    <recommendedName>
        <fullName evidence="4">DUF3953 domain-containing protein</fullName>
    </recommendedName>
</protein>
<proteinExistence type="predicted"/>
<evidence type="ECO:0000313" key="2">
    <source>
        <dbReference type="EMBL" id="RDW17232.1"/>
    </source>
</evidence>
<evidence type="ECO:0000256" key="1">
    <source>
        <dbReference type="SAM" id="Phobius"/>
    </source>
</evidence>
<feature type="transmembrane region" description="Helical" evidence="1">
    <location>
        <begin position="45"/>
        <end position="63"/>
    </location>
</feature>
<gene>
    <name evidence="2" type="ORF">CWR45_12615</name>
</gene>
<accession>A0A3D8PNI7</accession>
<keyword evidence="1" id="KW-1133">Transmembrane helix</keyword>
<keyword evidence="1" id="KW-0812">Transmembrane</keyword>
<dbReference type="AlphaFoldDB" id="A0A3D8PNI7"/>
<comment type="caution">
    <text evidence="2">The sequence shown here is derived from an EMBL/GenBank/DDBJ whole genome shotgun (WGS) entry which is preliminary data.</text>
</comment>
<dbReference type="Proteomes" id="UP000256520">
    <property type="component" value="Unassembled WGS sequence"/>
</dbReference>
<sequence length="66" mass="7644">MRITGLILILISIITVFFNYNIAIFILGMAMFFLGIYYLQSRNKNMSYIYFVSSLIFIVGICIKGF</sequence>
<keyword evidence="3" id="KW-1185">Reference proteome</keyword>
<organism evidence="2 3">
    <name type="scientific">Oceanobacillus chungangensis</name>
    <dbReference type="NCBI Taxonomy" id="1229152"/>
    <lineage>
        <taxon>Bacteria</taxon>
        <taxon>Bacillati</taxon>
        <taxon>Bacillota</taxon>
        <taxon>Bacilli</taxon>
        <taxon>Bacillales</taxon>
        <taxon>Bacillaceae</taxon>
        <taxon>Oceanobacillus</taxon>
    </lineage>
</organism>
<name>A0A3D8PNI7_9BACI</name>
<dbReference type="EMBL" id="PIOD01000014">
    <property type="protein sequence ID" value="RDW17232.1"/>
    <property type="molecule type" value="Genomic_DNA"/>
</dbReference>
<keyword evidence="1" id="KW-0472">Membrane</keyword>
<feature type="transmembrane region" description="Helical" evidence="1">
    <location>
        <begin position="7"/>
        <end position="39"/>
    </location>
</feature>